<sequence>MSREAPTNCSHQASKDCHGRSVDSWGSCRLVVAAIVDLEEIAPSLRKAAPEDWPVGIAY</sequence>
<protein>
    <submittedName>
        <fullName evidence="2">Uncharacterized protein</fullName>
    </submittedName>
</protein>
<evidence type="ECO:0000313" key="2">
    <source>
        <dbReference type="EMBL" id="MBX45519.1"/>
    </source>
</evidence>
<evidence type="ECO:0000256" key="1">
    <source>
        <dbReference type="SAM" id="MobiDB-lite"/>
    </source>
</evidence>
<proteinExistence type="predicted"/>
<feature type="region of interest" description="Disordered" evidence="1">
    <location>
        <begin position="1"/>
        <end position="21"/>
    </location>
</feature>
<accession>A0A2P2NSN9</accession>
<dbReference type="AlphaFoldDB" id="A0A2P2NSN9"/>
<feature type="compositionally biased region" description="Polar residues" evidence="1">
    <location>
        <begin position="1"/>
        <end position="12"/>
    </location>
</feature>
<organism evidence="2">
    <name type="scientific">Rhizophora mucronata</name>
    <name type="common">Asiatic mangrove</name>
    <dbReference type="NCBI Taxonomy" id="61149"/>
    <lineage>
        <taxon>Eukaryota</taxon>
        <taxon>Viridiplantae</taxon>
        <taxon>Streptophyta</taxon>
        <taxon>Embryophyta</taxon>
        <taxon>Tracheophyta</taxon>
        <taxon>Spermatophyta</taxon>
        <taxon>Magnoliopsida</taxon>
        <taxon>eudicotyledons</taxon>
        <taxon>Gunneridae</taxon>
        <taxon>Pentapetalae</taxon>
        <taxon>rosids</taxon>
        <taxon>fabids</taxon>
        <taxon>Malpighiales</taxon>
        <taxon>Rhizophoraceae</taxon>
        <taxon>Rhizophora</taxon>
    </lineage>
</organism>
<reference evidence="2" key="1">
    <citation type="submission" date="2018-02" db="EMBL/GenBank/DDBJ databases">
        <title>Rhizophora mucronata_Transcriptome.</title>
        <authorList>
            <person name="Meera S.P."/>
            <person name="Sreeshan A."/>
            <person name="Augustine A."/>
        </authorList>
    </citation>
    <scope>NUCLEOTIDE SEQUENCE</scope>
    <source>
        <tissue evidence="2">Leaf</tissue>
    </source>
</reference>
<dbReference type="EMBL" id="GGEC01065035">
    <property type="protein sequence ID" value="MBX45519.1"/>
    <property type="molecule type" value="Transcribed_RNA"/>
</dbReference>
<name>A0A2P2NSN9_RHIMU</name>